<proteinExistence type="predicted"/>
<dbReference type="AlphaFoldDB" id="A0AA88WMZ2"/>
<evidence type="ECO:0000313" key="2">
    <source>
        <dbReference type="Proteomes" id="UP001188597"/>
    </source>
</evidence>
<dbReference type="Proteomes" id="UP001188597">
    <property type="component" value="Unassembled WGS sequence"/>
</dbReference>
<sequence length="130" mass="14583">MIDARWDKQLSSPLYSAGYFLNHGIFFKPSFKKQKEVARGLLSTIIALVPDDYMQDLISSQLEEYKQATCDSGMLIDRAIGRTKEALDPDSLDNINVFEEESVITQEDLDNDGVCDVLQPKHAAVNLEDA</sequence>
<name>A0AA88WMZ2_9ASTE</name>
<dbReference type="EMBL" id="JAVXUP010000568">
    <property type="protein sequence ID" value="KAK3025055.1"/>
    <property type="molecule type" value="Genomic_DNA"/>
</dbReference>
<accession>A0AA88WMZ2</accession>
<protein>
    <submittedName>
        <fullName evidence="1">Uncharacterized protein</fullName>
    </submittedName>
</protein>
<reference evidence="1" key="1">
    <citation type="submission" date="2022-12" db="EMBL/GenBank/DDBJ databases">
        <title>Draft genome assemblies for two species of Escallonia (Escalloniales).</title>
        <authorList>
            <person name="Chanderbali A."/>
            <person name="Dervinis C."/>
            <person name="Anghel I."/>
            <person name="Soltis D."/>
            <person name="Soltis P."/>
            <person name="Zapata F."/>
        </authorList>
    </citation>
    <scope>NUCLEOTIDE SEQUENCE</scope>
    <source>
        <strain evidence="1">UCBG64.0493</strain>
        <tissue evidence="1">Leaf</tissue>
    </source>
</reference>
<organism evidence="1 2">
    <name type="scientific">Escallonia herrerae</name>
    <dbReference type="NCBI Taxonomy" id="1293975"/>
    <lineage>
        <taxon>Eukaryota</taxon>
        <taxon>Viridiplantae</taxon>
        <taxon>Streptophyta</taxon>
        <taxon>Embryophyta</taxon>
        <taxon>Tracheophyta</taxon>
        <taxon>Spermatophyta</taxon>
        <taxon>Magnoliopsida</taxon>
        <taxon>eudicotyledons</taxon>
        <taxon>Gunneridae</taxon>
        <taxon>Pentapetalae</taxon>
        <taxon>asterids</taxon>
        <taxon>campanulids</taxon>
        <taxon>Escalloniales</taxon>
        <taxon>Escalloniaceae</taxon>
        <taxon>Escallonia</taxon>
    </lineage>
</organism>
<gene>
    <name evidence="1" type="ORF">RJ639_044806</name>
</gene>
<keyword evidence="2" id="KW-1185">Reference proteome</keyword>
<evidence type="ECO:0000313" key="1">
    <source>
        <dbReference type="EMBL" id="KAK3025055.1"/>
    </source>
</evidence>
<comment type="caution">
    <text evidence="1">The sequence shown here is derived from an EMBL/GenBank/DDBJ whole genome shotgun (WGS) entry which is preliminary data.</text>
</comment>